<dbReference type="EMBL" id="JAMFTS010000003">
    <property type="protein sequence ID" value="KAJ4781687.1"/>
    <property type="molecule type" value="Genomic_DNA"/>
</dbReference>
<accession>A0AAV8EKG4</accession>
<dbReference type="PANTHER" id="PTHR35686:SF1">
    <property type="entry name" value="KINETOCHORE PROTEIN"/>
    <property type="match status" value="1"/>
</dbReference>
<dbReference type="Proteomes" id="UP001140206">
    <property type="component" value="Chromosome 3"/>
</dbReference>
<gene>
    <name evidence="2" type="ORF">LUZ62_065944</name>
</gene>
<sequence length="440" mass="50359">MLSCSDEDIEDGFDEVTYDNDSIQHPKSLHSKGKMTLSSFSEYCQTEVHGLGYKKNGPVQSWLKEEHCSDSFEESISDEDNIAESENSLAYKCGTSRLGENYTSSNRYEGSQTSEWNHTLEECSVLDSQPEMPEMTGRQNVFIHSNSNQEFPIRETKIKKDISCIEDKRTSANEEFDILEEVEEADIVPYSLVHYERKEGLHPSIAELLEGLQGNNCATSFLNSNAKATDREEKKRKLLNLGERTLENEEDPPEYRDGHASSDEEEKNHDNLSLSPQQIEGQRQTMADLFQDAFHASNDMWPALPASNPSRSNYHRRLLQVMQLEKERHAKFSRFFHALHSSSNKIDKSTAITVQIISRSLEGRLTVCNCLFQLPLDDKEQFERFIDGEAKEERTVIFNPKICENVDLVVGNIIRIYPPWKEVLVNEESIILCTYYSNAA</sequence>
<evidence type="ECO:0000256" key="1">
    <source>
        <dbReference type="SAM" id="MobiDB-lite"/>
    </source>
</evidence>
<dbReference type="PANTHER" id="PTHR35686">
    <property type="entry name" value="KINETOCHORE PROTEIN"/>
    <property type="match status" value="1"/>
</dbReference>
<keyword evidence="3" id="KW-1185">Reference proteome</keyword>
<feature type="compositionally biased region" description="Basic and acidic residues" evidence="1">
    <location>
        <begin position="253"/>
        <end position="270"/>
    </location>
</feature>
<proteinExistence type="predicted"/>
<dbReference type="AlphaFoldDB" id="A0AAV8EKG4"/>
<evidence type="ECO:0000313" key="3">
    <source>
        <dbReference type="Proteomes" id="UP001140206"/>
    </source>
</evidence>
<feature type="region of interest" description="Disordered" evidence="1">
    <location>
        <begin position="227"/>
        <end position="272"/>
    </location>
</feature>
<evidence type="ECO:0000313" key="2">
    <source>
        <dbReference type="EMBL" id="KAJ4781687.1"/>
    </source>
</evidence>
<reference evidence="2" key="1">
    <citation type="submission" date="2022-08" db="EMBL/GenBank/DDBJ databases">
        <authorList>
            <person name="Marques A."/>
        </authorList>
    </citation>
    <scope>NUCLEOTIDE SEQUENCE</scope>
    <source>
        <strain evidence="2">RhyPub2mFocal</strain>
        <tissue evidence="2">Leaves</tissue>
    </source>
</reference>
<name>A0AAV8EKG4_9POAL</name>
<protein>
    <submittedName>
        <fullName evidence="2">Kinetochore protein</fullName>
    </submittedName>
</protein>
<comment type="caution">
    <text evidence="2">The sequence shown here is derived from an EMBL/GenBank/DDBJ whole genome shotgun (WGS) entry which is preliminary data.</text>
</comment>
<organism evidence="2 3">
    <name type="scientific">Rhynchospora pubera</name>
    <dbReference type="NCBI Taxonomy" id="906938"/>
    <lineage>
        <taxon>Eukaryota</taxon>
        <taxon>Viridiplantae</taxon>
        <taxon>Streptophyta</taxon>
        <taxon>Embryophyta</taxon>
        <taxon>Tracheophyta</taxon>
        <taxon>Spermatophyta</taxon>
        <taxon>Magnoliopsida</taxon>
        <taxon>Liliopsida</taxon>
        <taxon>Poales</taxon>
        <taxon>Cyperaceae</taxon>
        <taxon>Cyperoideae</taxon>
        <taxon>Rhynchosporeae</taxon>
        <taxon>Rhynchospora</taxon>
    </lineage>
</organism>